<protein>
    <submittedName>
        <fullName evidence="1">Uncharacterized protein</fullName>
    </submittedName>
</protein>
<reference evidence="2" key="1">
    <citation type="journal article" date="2023" name="Nat. Plants">
        <title>Single-cell RNA sequencing provides a high-resolution roadmap for understanding the multicellular compartmentation of specialized metabolism.</title>
        <authorList>
            <person name="Sun S."/>
            <person name="Shen X."/>
            <person name="Li Y."/>
            <person name="Li Y."/>
            <person name="Wang S."/>
            <person name="Li R."/>
            <person name="Zhang H."/>
            <person name="Shen G."/>
            <person name="Guo B."/>
            <person name="Wei J."/>
            <person name="Xu J."/>
            <person name="St-Pierre B."/>
            <person name="Chen S."/>
            <person name="Sun C."/>
        </authorList>
    </citation>
    <scope>NUCLEOTIDE SEQUENCE [LARGE SCALE GENOMIC DNA]</scope>
</reference>
<dbReference type="Proteomes" id="UP001060085">
    <property type="component" value="Linkage Group LG05"/>
</dbReference>
<proteinExistence type="predicted"/>
<dbReference type="EMBL" id="CM044705">
    <property type="protein sequence ID" value="KAI5664326.1"/>
    <property type="molecule type" value="Genomic_DNA"/>
</dbReference>
<organism evidence="1 2">
    <name type="scientific">Catharanthus roseus</name>
    <name type="common">Madagascar periwinkle</name>
    <name type="synonym">Vinca rosea</name>
    <dbReference type="NCBI Taxonomy" id="4058"/>
    <lineage>
        <taxon>Eukaryota</taxon>
        <taxon>Viridiplantae</taxon>
        <taxon>Streptophyta</taxon>
        <taxon>Embryophyta</taxon>
        <taxon>Tracheophyta</taxon>
        <taxon>Spermatophyta</taxon>
        <taxon>Magnoliopsida</taxon>
        <taxon>eudicotyledons</taxon>
        <taxon>Gunneridae</taxon>
        <taxon>Pentapetalae</taxon>
        <taxon>asterids</taxon>
        <taxon>lamiids</taxon>
        <taxon>Gentianales</taxon>
        <taxon>Apocynaceae</taxon>
        <taxon>Rauvolfioideae</taxon>
        <taxon>Vinceae</taxon>
        <taxon>Catharanthinae</taxon>
        <taxon>Catharanthus</taxon>
    </lineage>
</organism>
<accession>A0ACC0AUN3</accession>
<comment type="caution">
    <text evidence="1">The sequence shown here is derived from an EMBL/GenBank/DDBJ whole genome shotgun (WGS) entry which is preliminary data.</text>
</comment>
<keyword evidence="2" id="KW-1185">Reference proteome</keyword>
<gene>
    <name evidence="1" type="ORF">M9H77_23649</name>
</gene>
<sequence length="136" mass="14615">MNSIQAGGSKFPISLAAENESTSRCDTALSILVGKERRSPSKPSNERIRGEQSTNGVRSVCGPGTKKKKCGGEAAELIPFASWAQSSVVLPSQIKDFGPCIFPKRSIVAVHERMPFLSKAKRSGSGAGRYFLSERK</sequence>
<name>A0ACC0AUN3_CATRO</name>
<evidence type="ECO:0000313" key="1">
    <source>
        <dbReference type="EMBL" id="KAI5664326.1"/>
    </source>
</evidence>
<evidence type="ECO:0000313" key="2">
    <source>
        <dbReference type="Proteomes" id="UP001060085"/>
    </source>
</evidence>